<name>A0A0A9GY01_ARUDO</name>
<reference evidence="1" key="1">
    <citation type="submission" date="2014-09" db="EMBL/GenBank/DDBJ databases">
        <authorList>
            <person name="Magalhaes I.L.F."/>
            <person name="Oliveira U."/>
            <person name="Santos F.R."/>
            <person name="Vidigal T.H.D.A."/>
            <person name="Brescovit A.D."/>
            <person name="Santos A.J."/>
        </authorList>
    </citation>
    <scope>NUCLEOTIDE SEQUENCE</scope>
    <source>
        <tissue evidence="1">Shoot tissue taken approximately 20 cm above the soil surface</tissue>
    </source>
</reference>
<evidence type="ECO:0000313" key="1">
    <source>
        <dbReference type="EMBL" id="JAE27461.1"/>
    </source>
</evidence>
<organism evidence="1">
    <name type="scientific">Arundo donax</name>
    <name type="common">Giant reed</name>
    <name type="synonym">Donax arundinaceus</name>
    <dbReference type="NCBI Taxonomy" id="35708"/>
    <lineage>
        <taxon>Eukaryota</taxon>
        <taxon>Viridiplantae</taxon>
        <taxon>Streptophyta</taxon>
        <taxon>Embryophyta</taxon>
        <taxon>Tracheophyta</taxon>
        <taxon>Spermatophyta</taxon>
        <taxon>Magnoliopsida</taxon>
        <taxon>Liliopsida</taxon>
        <taxon>Poales</taxon>
        <taxon>Poaceae</taxon>
        <taxon>PACMAD clade</taxon>
        <taxon>Arundinoideae</taxon>
        <taxon>Arundineae</taxon>
        <taxon>Arundo</taxon>
    </lineage>
</organism>
<dbReference type="AlphaFoldDB" id="A0A0A9GY01"/>
<reference evidence="1" key="2">
    <citation type="journal article" date="2015" name="Data Brief">
        <title>Shoot transcriptome of the giant reed, Arundo donax.</title>
        <authorList>
            <person name="Barrero R.A."/>
            <person name="Guerrero F.D."/>
            <person name="Moolhuijzen P."/>
            <person name="Goolsby J.A."/>
            <person name="Tidwell J."/>
            <person name="Bellgard S.E."/>
            <person name="Bellgard M.I."/>
        </authorList>
    </citation>
    <scope>NUCLEOTIDE SEQUENCE</scope>
    <source>
        <tissue evidence="1">Shoot tissue taken approximately 20 cm above the soil surface</tissue>
    </source>
</reference>
<protein>
    <submittedName>
        <fullName evidence="1">Uncharacterized protein</fullName>
    </submittedName>
</protein>
<sequence>MFSSKLCPGYYHEILSPVLLASVRPTVACVSIDCRFDLVALLYNLTACSVVLMQHLLGALN</sequence>
<dbReference type="EMBL" id="GBRH01170435">
    <property type="protein sequence ID" value="JAE27461.1"/>
    <property type="molecule type" value="Transcribed_RNA"/>
</dbReference>
<accession>A0A0A9GY01</accession>
<proteinExistence type="predicted"/>